<accession>A0A6L2L548</accession>
<evidence type="ECO:0000256" key="1">
    <source>
        <dbReference type="SAM" id="MobiDB-lite"/>
    </source>
</evidence>
<sequence>MSKHKEIYVTPSNTKKEDVVEGSANHTDPHHTPTTIQPSTSQSKKKHPRKSKKKNTEVPQPNDSTDNVVDENVPTHSNYPLLSGEDRLKVNEMMELCTNLSQRVLDSKKTKTSQAAEITKLKKRVKKLEKKRGSRTYRLGRLYKVGRSVRVVSSEDEGLGDQEDASKQEVFVEQDMAEKEVDMAEKDVSTADLVTTADYELAARLQAEEQGELTIEERFIIPMDSEVVKHRVKGSETRLEGSSKRAGEELESRNLKKQKLDENVEDEVNDDQEEAEMKKHMEIIPDKEVAIDAIPLATKPSIIID</sequence>
<dbReference type="AlphaFoldDB" id="A0A6L2L548"/>
<name>A0A6L2L548_TANCI</name>
<feature type="compositionally biased region" description="Low complexity" evidence="1">
    <location>
        <begin position="32"/>
        <end position="42"/>
    </location>
</feature>
<feature type="compositionally biased region" description="Polar residues" evidence="1">
    <location>
        <begin position="57"/>
        <end position="67"/>
    </location>
</feature>
<feature type="region of interest" description="Disordered" evidence="1">
    <location>
        <begin position="1"/>
        <end position="84"/>
    </location>
</feature>
<feature type="compositionally biased region" description="Acidic residues" evidence="1">
    <location>
        <begin position="263"/>
        <end position="274"/>
    </location>
</feature>
<feature type="compositionally biased region" description="Basic residues" evidence="1">
    <location>
        <begin position="43"/>
        <end position="53"/>
    </location>
</feature>
<organism evidence="2">
    <name type="scientific">Tanacetum cinerariifolium</name>
    <name type="common">Dalmatian daisy</name>
    <name type="synonym">Chrysanthemum cinerariifolium</name>
    <dbReference type="NCBI Taxonomy" id="118510"/>
    <lineage>
        <taxon>Eukaryota</taxon>
        <taxon>Viridiplantae</taxon>
        <taxon>Streptophyta</taxon>
        <taxon>Embryophyta</taxon>
        <taxon>Tracheophyta</taxon>
        <taxon>Spermatophyta</taxon>
        <taxon>Magnoliopsida</taxon>
        <taxon>eudicotyledons</taxon>
        <taxon>Gunneridae</taxon>
        <taxon>Pentapetalae</taxon>
        <taxon>asterids</taxon>
        <taxon>campanulids</taxon>
        <taxon>Asterales</taxon>
        <taxon>Asteraceae</taxon>
        <taxon>Asteroideae</taxon>
        <taxon>Anthemideae</taxon>
        <taxon>Anthemidinae</taxon>
        <taxon>Tanacetum</taxon>
    </lineage>
</organism>
<dbReference type="EMBL" id="BKCJ010003759">
    <property type="protein sequence ID" value="GEU57003.1"/>
    <property type="molecule type" value="Genomic_DNA"/>
</dbReference>
<evidence type="ECO:0000313" key="2">
    <source>
        <dbReference type="EMBL" id="GEU57003.1"/>
    </source>
</evidence>
<feature type="region of interest" description="Disordered" evidence="1">
    <location>
        <begin position="232"/>
        <end position="275"/>
    </location>
</feature>
<comment type="caution">
    <text evidence="2">The sequence shown here is derived from an EMBL/GenBank/DDBJ whole genome shotgun (WGS) entry which is preliminary data.</text>
</comment>
<reference evidence="2" key="1">
    <citation type="journal article" date="2019" name="Sci. Rep.">
        <title>Draft genome of Tanacetum cinerariifolium, the natural source of mosquito coil.</title>
        <authorList>
            <person name="Yamashiro T."/>
            <person name="Shiraishi A."/>
            <person name="Satake H."/>
            <person name="Nakayama K."/>
        </authorList>
    </citation>
    <scope>NUCLEOTIDE SEQUENCE</scope>
</reference>
<protein>
    <submittedName>
        <fullName evidence="2">Uncharacterized protein</fullName>
    </submittedName>
</protein>
<proteinExistence type="predicted"/>
<gene>
    <name evidence="2" type="ORF">Tci_028981</name>
</gene>
<feature type="compositionally biased region" description="Basic and acidic residues" evidence="1">
    <location>
        <begin position="232"/>
        <end position="262"/>
    </location>
</feature>